<dbReference type="InterPro" id="IPR011662">
    <property type="entry name" value="Secretin/TonB_short_N"/>
</dbReference>
<dbReference type="Pfam" id="PF00263">
    <property type="entry name" value="Secretin"/>
    <property type="match status" value="1"/>
</dbReference>
<gene>
    <name evidence="10" type="primary">outD_2</name>
    <name evidence="10" type="ORF">K227x_55410</name>
</gene>
<evidence type="ECO:0000256" key="2">
    <source>
        <dbReference type="ARBA" id="ARBA00022448"/>
    </source>
</evidence>
<dbReference type="InterPro" id="IPR004846">
    <property type="entry name" value="T2SS/T3SS_dom"/>
</dbReference>
<keyword evidence="4" id="KW-0472">Membrane</keyword>
<keyword evidence="11" id="KW-1185">Reference proteome</keyword>
<dbReference type="PANTHER" id="PTHR30332">
    <property type="entry name" value="PROBABLE GENERAL SECRETION PATHWAY PROTEIN D"/>
    <property type="match status" value="1"/>
</dbReference>
<dbReference type="InterPro" id="IPR005644">
    <property type="entry name" value="NolW-like"/>
</dbReference>
<dbReference type="PRINTS" id="PR00811">
    <property type="entry name" value="BCTERIALGSPD"/>
</dbReference>
<dbReference type="InterPro" id="IPR001775">
    <property type="entry name" value="GspD/PilQ"/>
</dbReference>
<evidence type="ECO:0000313" key="10">
    <source>
        <dbReference type="EMBL" id="QDT07116.1"/>
    </source>
</evidence>
<dbReference type="InterPro" id="IPR038591">
    <property type="entry name" value="NolW-like_sf"/>
</dbReference>
<dbReference type="Gene3D" id="3.30.1370.120">
    <property type="match status" value="1"/>
</dbReference>
<dbReference type="PANTHER" id="PTHR30332:SF24">
    <property type="entry name" value="SECRETIN GSPD-RELATED"/>
    <property type="match status" value="1"/>
</dbReference>
<evidence type="ECO:0000256" key="8">
    <source>
        <dbReference type="SAM" id="MobiDB-lite"/>
    </source>
</evidence>
<proteinExistence type="inferred from homology"/>
<sequence>MDGNEPQTNLISVRSVAFGTGLCVALCVTTGWSQVPWSLGPQVSAKPIQQSVIPSHLIRPAANLIAADKSPFQATLTTPRIAANPRPSTGAEQTSSDGTGQPTGSETAPLTVAQALQMRGSVTFRKTPLSEVIFLLSDLWHINIVAGEDVSGDVSGSFHDAPLSEVLAAILTSSGYSYRKTGSSLVVLSADQIGVDDPSFASETLRLPPSLREDASTLEAASLLLSERGELKKIGSDLVLVIDAPERIQRVRSLFDSLTPSPAQASAAQSANAPVEPLLIASANTLSGISYFTPQFTEAEEMAESLREALGEGVIVAIFAEENRIMVKGTPADLRLANQIIEQLDKPRQQVRITAMIYDVSLTELEKLGVNWSRDIRALANGRNDLLENVTESVDKFAKFSSDLTTTGATSIGIRTLTGSMEASVFLEALDSTSEAKLLADPSITVGDRRQASIRIVRQIPIVGANPVQNSNAVFTQTEFKEAGVILNVQPRISRDGTIELNVEPEYSVVAEITASGPVIDSRTAQTIVRVGNGQMFVLGGLRQTSIVESQRGIPYLKDIKYVGNLFRSHDTEVRESELIVFLRPEIISPYYNGTAREREAARVSNQQLDDIAHASVCPQTENCKDPYCPNHCRRPRINAGSPGLPMIGGDGLYDSTIDGMMGDSLMVESIVIPQHGVLPPGIDANETFYPLVNPGTNHIPMQGMPTGPSQPYAAPIDDGDQFAPVIVAPQSSL</sequence>
<evidence type="ECO:0000259" key="9">
    <source>
        <dbReference type="SMART" id="SM00965"/>
    </source>
</evidence>
<evidence type="ECO:0000256" key="3">
    <source>
        <dbReference type="ARBA" id="ARBA00022729"/>
    </source>
</evidence>
<dbReference type="KEGG" id="rlc:K227x_55410"/>
<keyword evidence="3" id="KW-0732">Signal</keyword>
<evidence type="ECO:0000256" key="7">
    <source>
        <dbReference type="RuleBase" id="RU004004"/>
    </source>
</evidence>
<feature type="region of interest" description="Disordered" evidence="8">
    <location>
        <begin position="78"/>
        <end position="106"/>
    </location>
</feature>
<keyword evidence="5" id="KW-0998">Cell outer membrane</keyword>
<dbReference type="Gene3D" id="3.30.1370.130">
    <property type="match status" value="1"/>
</dbReference>
<evidence type="ECO:0000256" key="4">
    <source>
        <dbReference type="ARBA" id="ARBA00023136"/>
    </source>
</evidence>
<dbReference type="GO" id="GO:0009306">
    <property type="term" value="P:protein secretion"/>
    <property type="evidence" value="ECO:0007669"/>
    <property type="project" value="InterPro"/>
</dbReference>
<evidence type="ECO:0000256" key="1">
    <source>
        <dbReference type="ARBA" id="ARBA00004370"/>
    </source>
</evidence>
<dbReference type="GO" id="GO:0009279">
    <property type="term" value="C:cell outer membrane"/>
    <property type="evidence" value="ECO:0007669"/>
    <property type="project" value="UniProtKB-SubCell"/>
</dbReference>
<dbReference type="EMBL" id="CP036525">
    <property type="protein sequence ID" value="QDT07116.1"/>
    <property type="molecule type" value="Genomic_DNA"/>
</dbReference>
<organism evidence="10 11">
    <name type="scientific">Rubripirellula lacrimiformis</name>
    <dbReference type="NCBI Taxonomy" id="1930273"/>
    <lineage>
        <taxon>Bacteria</taxon>
        <taxon>Pseudomonadati</taxon>
        <taxon>Planctomycetota</taxon>
        <taxon>Planctomycetia</taxon>
        <taxon>Pirellulales</taxon>
        <taxon>Pirellulaceae</taxon>
        <taxon>Rubripirellula</taxon>
    </lineage>
</organism>
<evidence type="ECO:0000313" key="11">
    <source>
        <dbReference type="Proteomes" id="UP000318538"/>
    </source>
</evidence>
<reference evidence="10 11" key="1">
    <citation type="submission" date="2019-02" db="EMBL/GenBank/DDBJ databases">
        <title>Deep-cultivation of Planctomycetes and their phenomic and genomic characterization uncovers novel biology.</title>
        <authorList>
            <person name="Wiegand S."/>
            <person name="Jogler M."/>
            <person name="Boedeker C."/>
            <person name="Pinto D."/>
            <person name="Vollmers J."/>
            <person name="Rivas-Marin E."/>
            <person name="Kohn T."/>
            <person name="Peeters S.H."/>
            <person name="Heuer A."/>
            <person name="Rast P."/>
            <person name="Oberbeckmann S."/>
            <person name="Bunk B."/>
            <person name="Jeske O."/>
            <person name="Meyerdierks A."/>
            <person name="Storesund J.E."/>
            <person name="Kallscheuer N."/>
            <person name="Luecker S."/>
            <person name="Lage O.M."/>
            <person name="Pohl T."/>
            <person name="Merkel B.J."/>
            <person name="Hornburger P."/>
            <person name="Mueller R.-W."/>
            <person name="Bruemmer F."/>
            <person name="Labrenz M."/>
            <person name="Spormann A.M."/>
            <person name="Op den Camp H."/>
            <person name="Overmann J."/>
            <person name="Amann R."/>
            <person name="Jetten M.S.M."/>
            <person name="Mascher T."/>
            <person name="Medema M.H."/>
            <person name="Devos D.P."/>
            <person name="Kaster A.-K."/>
            <person name="Ovreas L."/>
            <person name="Rohde M."/>
            <person name="Galperin M.Y."/>
            <person name="Jogler C."/>
        </authorList>
    </citation>
    <scope>NUCLEOTIDE SEQUENCE [LARGE SCALE GENOMIC DNA]</scope>
    <source>
        <strain evidence="10 11">K22_7</strain>
    </source>
</reference>
<dbReference type="Proteomes" id="UP000318538">
    <property type="component" value="Chromosome"/>
</dbReference>
<dbReference type="AlphaFoldDB" id="A0A517NJ07"/>
<feature type="domain" description="Secretin/TonB short N-terminal" evidence="9">
    <location>
        <begin position="142"/>
        <end position="190"/>
    </location>
</feature>
<evidence type="ECO:0000256" key="5">
    <source>
        <dbReference type="ARBA" id="ARBA00023237"/>
    </source>
</evidence>
<dbReference type="OrthoDB" id="9779724at2"/>
<protein>
    <submittedName>
        <fullName evidence="10">Type II secretion system protein D</fullName>
    </submittedName>
</protein>
<name>A0A517NJ07_9BACT</name>
<comment type="similarity">
    <text evidence="6">Belongs to the bacterial secretin family.</text>
</comment>
<dbReference type="SMART" id="SM00965">
    <property type="entry name" value="STN"/>
    <property type="match status" value="1"/>
</dbReference>
<dbReference type="InterPro" id="IPR050810">
    <property type="entry name" value="Bact_Secretion_Sys_Channel"/>
</dbReference>
<dbReference type="Pfam" id="PF03958">
    <property type="entry name" value="Secretin_N"/>
    <property type="match status" value="1"/>
</dbReference>
<dbReference type="GO" id="GO:0015627">
    <property type="term" value="C:type II protein secretion system complex"/>
    <property type="evidence" value="ECO:0007669"/>
    <property type="project" value="TreeGrafter"/>
</dbReference>
<evidence type="ECO:0000256" key="6">
    <source>
        <dbReference type="RuleBase" id="RU004003"/>
    </source>
</evidence>
<feature type="compositionally biased region" description="Polar residues" evidence="8">
    <location>
        <begin position="86"/>
        <end position="106"/>
    </location>
</feature>
<keyword evidence="2 7" id="KW-0813">Transport</keyword>
<dbReference type="RefSeq" id="WP_145174662.1">
    <property type="nucleotide sequence ID" value="NZ_CP036525.1"/>
</dbReference>
<comment type="subcellular location">
    <subcellularLocation>
        <location evidence="7">Cell outer membrane</location>
    </subcellularLocation>
    <subcellularLocation>
        <location evidence="1">Membrane</location>
    </subcellularLocation>
</comment>
<accession>A0A517NJ07</accession>